<evidence type="ECO:0000256" key="1">
    <source>
        <dbReference type="ARBA" id="ARBA00004651"/>
    </source>
</evidence>
<feature type="domain" description="Copper resistance protein D" evidence="11">
    <location>
        <begin position="273"/>
        <end position="366"/>
    </location>
</feature>
<feature type="transmembrane region" description="Helical" evidence="9">
    <location>
        <begin position="212"/>
        <end position="231"/>
    </location>
</feature>
<keyword evidence="4" id="KW-0479">Metal-binding</keyword>
<dbReference type="SUPFAM" id="SSF81296">
    <property type="entry name" value="E set domains"/>
    <property type="match status" value="1"/>
</dbReference>
<dbReference type="InterPro" id="IPR008457">
    <property type="entry name" value="Cu-R_CopD_dom"/>
</dbReference>
<evidence type="ECO:0000256" key="4">
    <source>
        <dbReference type="ARBA" id="ARBA00022723"/>
    </source>
</evidence>
<feature type="transmembrane region" description="Helical" evidence="9">
    <location>
        <begin position="131"/>
        <end position="152"/>
    </location>
</feature>
<reference evidence="12" key="1">
    <citation type="submission" date="2020-05" db="EMBL/GenBank/DDBJ databases">
        <authorList>
            <person name="Chiriac C."/>
            <person name="Salcher M."/>
            <person name="Ghai R."/>
            <person name="Kavagutti S V."/>
        </authorList>
    </citation>
    <scope>NUCLEOTIDE SEQUENCE</scope>
</reference>
<proteinExistence type="predicted"/>
<dbReference type="GO" id="GO:0005507">
    <property type="term" value="F:copper ion binding"/>
    <property type="evidence" value="ECO:0007669"/>
    <property type="project" value="InterPro"/>
</dbReference>
<feature type="transmembrane region" description="Helical" evidence="9">
    <location>
        <begin position="98"/>
        <end position="119"/>
    </location>
</feature>
<dbReference type="PANTHER" id="PTHR34820">
    <property type="entry name" value="INNER MEMBRANE PROTEIN YEBZ"/>
    <property type="match status" value="1"/>
</dbReference>
<dbReference type="Pfam" id="PF05425">
    <property type="entry name" value="CopD"/>
    <property type="match status" value="1"/>
</dbReference>
<accession>A0A6J6NBG9</accession>
<dbReference type="Gene3D" id="2.60.40.1220">
    <property type="match status" value="1"/>
</dbReference>
<feature type="transmembrane region" description="Helical" evidence="9">
    <location>
        <begin position="350"/>
        <end position="368"/>
    </location>
</feature>
<protein>
    <submittedName>
        <fullName evidence="12">Unannotated protein</fullName>
    </submittedName>
</protein>
<dbReference type="InterPro" id="IPR014755">
    <property type="entry name" value="Cu-Rt/internalin_Ig-like"/>
</dbReference>
<keyword evidence="8 9" id="KW-0472">Membrane</keyword>
<keyword evidence="5" id="KW-0732">Signal</keyword>
<evidence type="ECO:0000256" key="3">
    <source>
        <dbReference type="ARBA" id="ARBA00022692"/>
    </source>
</evidence>
<keyword evidence="6 9" id="KW-1133">Transmembrane helix</keyword>
<dbReference type="Pfam" id="PF04234">
    <property type="entry name" value="CopC"/>
    <property type="match status" value="1"/>
</dbReference>
<dbReference type="GO" id="GO:0046688">
    <property type="term" value="P:response to copper ion"/>
    <property type="evidence" value="ECO:0007669"/>
    <property type="project" value="InterPro"/>
</dbReference>
<feature type="transmembrane region" description="Helical" evidence="9">
    <location>
        <begin position="243"/>
        <end position="264"/>
    </location>
</feature>
<dbReference type="PANTHER" id="PTHR34820:SF4">
    <property type="entry name" value="INNER MEMBRANE PROTEIN YEBZ"/>
    <property type="match status" value="1"/>
</dbReference>
<dbReference type="GO" id="GO:0006825">
    <property type="term" value="P:copper ion transport"/>
    <property type="evidence" value="ECO:0007669"/>
    <property type="project" value="InterPro"/>
</dbReference>
<keyword evidence="2" id="KW-1003">Cell membrane</keyword>
<evidence type="ECO:0000313" key="12">
    <source>
        <dbReference type="EMBL" id="CAB4682294.1"/>
    </source>
</evidence>
<evidence type="ECO:0000256" key="2">
    <source>
        <dbReference type="ARBA" id="ARBA00022475"/>
    </source>
</evidence>
<evidence type="ECO:0000256" key="6">
    <source>
        <dbReference type="ARBA" id="ARBA00022989"/>
    </source>
</evidence>
<dbReference type="EMBL" id="CAEZXP010000001">
    <property type="protein sequence ID" value="CAB4682294.1"/>
    <property type="molecule type" value="Genomic_DNA"/>
</dbReference>
<dbReference type="GO" id="GO:0005886">
    <property type="term" value="C:plasma membrane"/>
    <property type="evidence" value="ECO:0007669"/>
    <property type="project" value="UniProtKB-SubCell"/>
</dbReference>
<feature type="domain" description="CopC" evidence="10">
    <location>
        <begin position="2"/>
        <end position="74"/>
    </location>
</feature>
<evidence type="ECO:0000259" key="10">
    <source>
        <dbReference type="Pfam" id="PF04234"/>
    </source>
</evidence>
<name>A0A6J6NBG9_9ZZZZ</name>
<dbReference type="InterPro" id="IPR007348">
    <property type="entry name" value="CopC_dom"/>
</dbReference>
<keyword evidence="7" id="KW-0186">Copper</keyword>
<dbReference type="GO" id="GO:0042597">
    <property type="term" value="C:periplasmic space"/>
    <property type="evidence" value="ECO:0007669"/>
    <property type="project" value="InterPro"/>
</dbReference>
<organism evidence="12">
    <name type="scientific">freshwater metagenome</name>
    <dbReference type="NCBI Taxonomy" id="449393"/>
    <lineage>
        <taxon>unclassified sequences</taxon>
        <taxon>metagenomes</taxon>
        <taxon>ecological metagenomes</taxon>
    </lineage>
</organism>
<feature type="transmembrane region" description="Helical" evidence="9">
    <location>
        <begin position="183"/>
        <end position="200"/>
    </location>
</feature>
<dbReference type="InterPro" id="IPR014756">
    <property type="entry name" value="Ig_E-set"/>
</dbReference>
<dbReference type="InterPro" id="IPR032694">
    <property type="entry name" value="CopC/D"/>
</dbReference>
<gene>
    <name evidence="12" type="ORF">UFOPK2399_00026</name>
</gene>
<evidence type="ECO:0000259" key="11">
    <source>
        <dbReference type="Pfam" id="PF05425"/>
    </source>
</evidence>
<evidence type="ECO:0000256" key="5">
    <source>
        <dbReference type="ARBA" id="ARBA00022729"/>
    </source>
</evidence>
<keyword evidence="3 9" id="KW-0812">Transmembrane</keyword>
<comment type="subcellular location">
    <subcellularLocation>
        <location evidence="1">Cell membrane</location>
        <topology evidence="1">Multi-pass membrane protein</topology>
    </subcellularLocation>
</comment>
<dbReference type="AlphaFoldDB" id="A0A6J6NBG9"/>
<sequence length="490" mass="51235">MSLTFDESVSVAPNALEVYDRFGTRVDSGIITGAGTATIATTITDASDRGTYTVAWRVTSADSHVIHGAFVFSVGTTTATRAAESSATSPSIIPHAFAITRIASLAALLVCLGAIAILLMPECRGRSHASVMALAHGSALLLAVTSMAGIVLQAAEMVGGGVRAGLTHSALGAVAHTRFGELWALRAACAFAIVVASSGLRTNAGRQRRALLLTSAVTIGLATPLAGHSGLRWTTAFADTVHLLAASVWVGGLAATAVAFISDAGDETRRRLPRRFSKLAGTSVVALGISGAVDAYLEIGTVDALLQSTYGRLVDAKTLLLVPVLMLGLLNRRSLRSRTGRDRRFLQLALPELGLLAVVIALSGVLVGTSHRQPSGERDRAAPSNTLPIGPFEATVTIDSAGEHQPRIAVALMEHGTPARADDVQIAASLDNPRLGPLRFRTTRSGQGRFTAVRARLPIPGSWHITVVIRRGDFDQWEGTTTFDIPAGAR</sequence>
<evidence type="ECO:0000256" key="7">
    <source>
        <dbReference type="ARBA" id="ARBA00023008"/>
    </source>
</evidence>
<evidence type="ECO:0000256" key="8">
    <source>
        <dbReference type="ARBA" id="ARBA00023136"/>
    </source>
</evidence>
<evidence type="ECO:0000256" key="9">
    <source>
        <dbReference type="SAM" id="Phobius"/>
    </source>
</evidence>